<dbReference type="CDD" id="cd02440">
    <property type="entry name" value="AdoMet_MTases"/>
    <property type="match status" value="1"/>
</dbReference>
<evidence type="ECO:0000256" key="2">
    <source>
        <dbReference type="PROSITE-ProRule" id="PRU00339"/>
    </source>
</evidence>
<dbReference type="SUPFAM" id="SSF48452">
    <property type="entry name" value="TPR-like"/>
    <property type="match status" value="1"/>
</dbReference>
<keyword evidence="5" id="KW-1185">Reference proteome</keyword>
<feature type="domain" description="Methyltransferase" evidence="3">
    <location>
        <begin position="437"/>
        <end position="532"/>
    </location>
</feature>
<dbReference type="InterPro" id="IPR041698">
    <property type="entry name" value="Methyltransf_25"/>
</dbReference>
<dbReference type="STRING" id="207949.RED65_06578"/>
<dbReference type="GO" id="GO:0016740">
    <property type="term" value="F:transferase activity"/>
    <property type="evidence" value="ECO:0007669"/>
    <property type="project" value="UniProtKB-KW"/>
</dbReference>
<proteinExistence type="predicted"/>
<dbReference type="Pfam" id="PF13649">
    <property type="entry name" value="Methyltransf_25"/>
    <property type="match status" value="1"/>
</dbReference>
<feature type="repeat" description="TPR" evidence="2">
    <location>
        <begin position="100"/>
        <end position="133"/>
    </location>
</feature>
<dbReference type="Gene3D" id="3.40.50.150">
    <property type="entry name" value="Vaccinia Virus protein VP39"/>
    <property type="match status" value="1"/>
</dbReference>
<evidence type="ECO:0000259" key="3">
    <source>
        <dbReference type="Pfam" id="PF13649"/>
    </source>
</evidence>
<gene>
    <name evidence="4" type="ORF">RED65_06578</name>
</gene>
<evidence type="ECO:0000313" key="4">
    <source>
        <dbReference type="EMBL" id="EAT12539.1"/>
    </source>
</evidence>
<dbReference type="InterPro" id="IPR011990">
    <property type="entry name" value="TPR-like_helical_dom_sf"/>
</dbReference>
<dbReference type="OrthoDB" id="649979at2"/>
<sequence>MANTAAMNTSQNNSAIDVLQAFKTERLAAYDQYRSAQAESQHNKKQEKFYLAREHISKALALHIDSNCLNLLARIELELGETTAANQAINQALSLEPENGGFWYTVGHCQMAEKLYEQAAISFEQAIKFSPKQTLAEISYPFALAESGNIVKAFQKFRELVKTHGNDSTIRSRLLKCAKLISADFYDPELEQDVLTYLKWTDANTHNLSGLVTSLIIHKYAIDDTGTAAGFEELAHCDLFLWSLRKATLKSSHVEKLIMAMRFEVLNYSTQKGHIDKKHLALVEAIAQYGITTEYILPCSDAEQNMVDSLMALINQSLDKSGCTPIDISGALMLFAMYGSWLSLDKAKELMSLQAWPDELLSLFERKRELLKLKTVNFKAITELPVDSQVKTQYESFPYPQWQSLDEQVRTSYGKALSFVYPNVEIPDRYFNNTVDVLIAGCGTGRHAINIAKHFENTKVTALDLSQSSLAYGHFKSKHYSLHNIEFYLADLLKLDIKNKKFDIVECSGVLHHIEDYKTALSNLTNHLKPGGFIKISLYSEHARASIRNLREKLTKSRELLDHEQIKVIRQALLNSDTNGSLKNIIDSDDFYSMSGIVDLLFHQYERQFNLMDIKTLCDEFDLCWLGFSNLDNQTMDKFSNFYNGYGKVDSLQDWHEFEQENPNTFSAMYQFYCQYTPKLK</sequence>
<dbReference type="HOGENOM" id="CLU_013533_0_0_6"/>
<dbReference type="RefSeq" id="WP_007016140.1">
    <property type="nucleotide sequence ID" value="NZ_AAQH01000006.1"/>
</dbReference>
<evidence type="ECO:0000256" key="1">
    <source>
        <dbReference type="ARBA" id="ARBA00022679"/>
    </source>
</evidence>
<dbReference type="PANTHER" id="PTHR43861">
    <property type="entry name" value="TRANS-ACONITATE 2-METHYLTRANSFERASE-RELATED"/>
    <property type="match status" value="1"/>
</dbReference>
<feature type="repeat" description="TPR" evidence="2">
    <location>
        <begin position="66"/>
        <end position="99"/>
    </location>
</feature>
<dbReference type="Gene3D" id="1.25.40.10">
    <property type="entry name" value="Tetratricopeptide repeat domain"/>
    <property type="match status" value="1"/>
</dbReference>
<dbReference type="Pfam" id="PF13181">
    <property type="entry name" value="TPR_8"/>
    <property type="match status" value="2"/>
</dbReference>
<accession>Q1N2Y0</accession>
<dbReference type="SMART" id="SM00028">
    <property type="entry name" value="TPR"/>
    <property type="match status" value="2"/>
</dbReference>
<dbReference type="SUPFAM" id="SSF53335">
    <property type="entry name" value="S-adenosyl-L-methionine-dependent methyltransferases"/>
    <property type="match status" value="1"/>
</dbReference>
<protein>
    <submittedName>
        <fullName evidence="4">Possible-TPR Domain containing protein</fullName>
    </submittedName>
</protein>
<name>Q1N2Y0_9GAMM</name>
<dbReference type="EMBL" id="AAQH01000006">
    <property type="protein sequence ID" value="EAT12539.1"/>
    <property type="molecule type" value="Genomic_DNA"/>
</dbReference>
<dbReference type="AlphaFoldDB" id="Q1N2Y0"/>
<keyword evidence="2" id="KW-0802">TPR repeat</keyword>
<reference evidence="4 5" key="1">
    <citation type="submission" date="2006-03" db="EMBL/GenBank/DDBJ databases">
        <authorList>
            <person name="Pinhassi J."/>
            <person name="Pedros-Alio C."/>
            <person name="Ferriera S."/>
            <person name="Johnson J."/>
            <person name="Kravitz S."/>
            <person name="Halpern A."/>
            <person name="Remington K."/>
            <person name="Beeson K."/>
            <person name="Tran B."/>
            <person name="Rogers Y.-H."/>
            <person name="Friedman R."/>
            <person name="Venter J.C."/>
        </authorList>
    </citation>
    <scope>NUCLEOTIDE SEQUENCE [LARGE SCALE GENOMIC DNA]</scope>
    <source>
        <strain evidence="4 5">RED65</strain>
    </source>
</reference>
<dbReference type="InterPro" id="IPR029063">
    <property type="entry name" value="SAM-dependent_MTases_sf"/>
</dbReference>
<evidence type="ECO:0000313" key="5">
    <source>
        <dbReference type="Proteomes" id="UP000004263"/>
    </source>
</evidence>
<dbReference type="InterPro" id="IPR019734">
    <property type="entry name" value="TPR_rpt"/>
</dbReference>
<organism evidence="4 5">
    <name type="scientific">Bermanella marisrubri</name>
    <dbReference type="NCBI Taxonomy" id="207949"/>
    <lineage>
        <taxon>Bacteria</taxon>
        <taxon>Pseudomonadati</taxon>
        <taxon>Pseudomonadota</taxon>
        <taxon>Gammaproteobacteria</taxon>
        <taxon>Oceanospirillales</taxon>
        <taxon>Oceanospirillaceae</taxon>
        <taxon>Bermanella</taxon>
    </lineage>
</organism>
<dbReference type="PROSITE" id="PS50005">
    <property type="entry name" value="TPR"/>
    <property type="match status" value="2"/>
</dbReference>
<comment type="caution">
    <text evidence="4">The sequence shown here is derived from an EMBL/GenBank/DDBJ whole genome shotgun (WGS) entry which is preliminary data.</text>
</comment>
<keyword evidence="1" id="KW-0808">Transferase</keyword>
<dbReference type="Proteomes" id="UP000004263">
    <property type="component" value="Unassembled WGS sequence"/>
</dbReference>